<dbReference type="InterPro" id="IPR012341">
    <property type="entry name" value="6hp_glycosidase-like_sf"/>
</dbReference>
<name>A0ABT6TRA6_9BACL</name>
<dbReference type="SUPFAM" id="SSF48208">
    <property type="entry name" value="Six-hairpin glycosidases"/>
    <property type="match status" value="1"/>
</dbReference>
<accession>A0ABT6TRA6</accession>
<dbReference type="InterPro" id="IPR008928">
    <property type="entry name" value="6-hairpin_glycosidase_sf"/>
</dbReference>
<dbReference type="InterPro" id="IPR035396">
    <property type="entry name" value="Bac_rhamnosid6H"/>
</dbReference>
<comment type="caution">
    <text evidence="2">The sequence shown here is derived from an EMBL/GenBank/DDBJ whole genome shotgun (WGS) entry which is preliminary data.</text>
</comment>
<reference evidence="2" key="1">
    <citation type="submission" date="2023-04" db="EMBL/GenBank/DDBJ databases">
        <title>Comparative genomic analysis of Cohnella hashimotonis sp. nov., isolated from the International Space Station.</title>
        <authorList>
            <person name="Venkateswaran K."/>
            <person name="Simpson A."/>
        </authorList>
    </citation>
    <scope>NUCLEOTIDE SEQUENCE</scope>
    <source>
        <strain evidence="2">F6_2S_P_1</strain>
    </source>
</reference>
<dbReference type="Pfam" id="PF17389">
    <property type="entry name" value="Bac_rhamnosid6H"/>
    <property type="match status" value="1"/>
</dbReference>
<dbReference type="Proteomes" id="UP001161691">
    <property type="component" value="Unassembled WGS sequence"/>
</dbReference>
<feature type="domain" description="Alpha-L-rhamnosidase six-hairpin glycosidase" evidence="1">
    <location>
        <begin position="392"/>
        <end position="510"/>
    </location>
</feature>
<dbReference type="EMBL" id="JAGRPV010000001">
    <property type="protein sequence ID" value="MDI4649386.1"/>
    <property type="molecule type" value="Genomic_DNA"/>
</dbReference>
<proteinExistence type="predicted"/>
<evidence type="ECO:0000313" key="2">
    <source>
        <dbReference type="EMBL" id="MDI4649386.1"/>
    </source>
</evidence>
<gene>
    <name evidence="2" type="ORF">KB449_30925</name>
</gene>
<dbReference type="RefSeq" id="WP_282912030.1">
    <property type="nucleotide sequence ID" value="NZ_JAGRPV010000001.1"/>
</dbReference>
<dbReference type="Gene3D" id="1.50.10.10">
    <property type="match status" value="1"/>
</dbReference>
<organism evidence="2 3">
    <name type="scientific">Cohnella hashimotonis</name>
    <dbReference type="NCBI Taxonomy" id="2826895"/>
    <lineage>
        <taxon>Bacteria</taxon>
        <taxon>Bacillati</taxon>
        <taxon>Bacillota</taxon>
        <taxon>Bacilli</taxon>
        <taxon>Bacillales</taxon>
        <taxon>Paenibacillaceae</taxon>
        <taxon>Cohnella</taxon>
    </lineage>
</organism>
<sequence>MAQQWGDNPPQLEAALRLAGMTAGRETKETDDMDLFVCAGHRSTMIGGQDGGFPDFGHHIPDEMGGLWSHPIKLMDGFWLHLAETADPAGGAWLEKADAFRNYAYFNEHDYAMPDLGLEAARSQFCPDEHPGFVVEYRLRDTSGRDRELTVVFQGRTELRPVWFSEEAGIEDAPDEARADEELGAIVAKDRDHSWFVVFGSDAPGCEPHVDIESTLPSRTRTAGKGATGSLRMQIALPANGTAELRFFIAGSAQSEAEAAEAYARIRDGHADMRRAKRLRYESLLSLSELDIPDEALASVFDWAKIHSEWLVLDVPGVGRGLTAGIPEYPWWFGCDNSYALVGLLAVGRQALAVETSDLIREASERTNGNGRIIHELTTWGLVANPGNTQETPHYIQSVREIFDWTGDLKYLKRAYPTVRKGLEWLLGEMDPDGDLLPEGYGITEIEGLNVELIDTAVYTWSALLAGAEMAELLGDAEAAHDWRETAGRLADKINTDLWLEKEGLYADAMARVEAVRERMPVYIARAEGMGADRAVREMRSMQAEIADLPPDEERPWLFKNWVINTPMETGLAPRDKAVRALARMGTDEFTGDAGTYLSGMYRTQMMTISTGVQAVAEARYDRMDESLRLVKLIASTFGRRLPGSISEISPDYGCFVQAWTNYGIHWPIVRFMFGIAPKAHRKELALRPRLPSAWREAAIRRVSLGEGACAASLDLEVALGEGADLYKVKLDGEGWTIRMDLPQAAGARIYVNGNLVESLEDGPDGEAIIPISGCGTFEVRVER</sequence>
<evidence type="ECO:0000313" key="3">
    <source>
        <dbReference type="Proteomes" id="UP001161691"/>
    </source>
</evidence>
<protein>
    <submittedName>
        <fullName evidence="2">Glycogen debranching protein</fullName>
    </submittedName>
</protein>
<keyword evidence="3" id="KW-1185">Reference proteome</keyword>
<evidence type="ECO:0000259" key="1">
    <source>
        <dbReference type="Pfam" id="PF17389"/>
    </source>
</evidence>